<evidence type="ECO:0000256" key="1">
    <source>
        <dbReference type="ARBA" id="ARBA00010990"/>
    </source>
</evidence>
<dbReference type="InterPro" id="IPR037143">
    <property type="entry name" value="4-PPantetheinyl_Trfase_dom_sf"/>
</dbReference>
<name>A0ABV9WAT1_9ACTN</name>
<comment type="caution">
    <text evidence="5">The sequence shown here is derived from an EMBL/GenBank/DDBJ whole genome shotgun (WGS) entry which is preliminary data.</text>
</comment>
<sequence>MSTDVVQVWLADARVPETALPAMFTLLDDEERRRHASIVHPIDRRRFVVAHAVTRRITGAALDAPPQSLSWAYNPNGKPSLAGAHTGVEVNLSHSGDLIMVAVSPRRPVGVDLQRVVPTLDCAAMARRFYPPAEAAEIAAGGGHERFAELWARKESLVKAAGARLTRGLATPVAGPAPVVVDHDGPFRIVDLDAPEGFRAAVALAGDAPFTVIQHACSAGKVRASAEDGHARSPSPGTCQLR</sequence>
<keyword evidence="2 5" id="KW-0808">Transferase</keyword>
<evidence type="ECO:0000259" key="3">
    <source>
        <dbReference type="Pfam" id="PF01648"/>
    </source>
</evidence>
<dbReference type="GO" id="GO:0016740">
    <property type="term" value="F:transferase activity"/>
    <property type="evidence" value="ECO:0007669"/>
    <property type="project" value="UniProtKB-KW"/>
</dbReference>
<evidence type="ECO:0000313" key="6">
    <source>
        <dbReference type="Proteomes" id="UP001595912"/>
    </source>
</evidence>
<dbReference type="RefSeq" id="WP_380125728.1">
    <property type="nucleotide sequence ID" value="NZ_JBHSIU010000068.1"/>
</dbReference>
<dbReference type="Gene3D" id="3.90.470.20">
    <property type="entry name" value="4'-phosphopantetheinyl transferase domain"/>
    <property type="match status" value="2"/>
</dbReference>
<organism evidence="5 6">
    <name type="scientific">Dactylosporangium cerinum</name>
    <dbReference type="NCBI Taxonomy" id="1434730"/>
    <lineage>
        <taxon>Bacteria</taxon>
        <taxon>Bacillati</taxon>
        <taxon>Actinomycetota</taxon>
        <taxon>Actinomycetes</taxon>
        <taxon>Micromonosporales</taxon>
        <taxon>Micromonosporaceae</taxon>
        <taxon>Dactylosporangium</taxon>
    </lineage>
</organism>
<gene>
    <name evidence="5" type="ORF">ACFPIJ_45915</name>
</gene>
<feature type="domain" description="4'-phosphopantetheinyl transferase N-terminal" evidence="4">
    <location>
        <begin position="22"/>
        <end position="104"/>
    </location>
</feature>
<dbReference type="PANTHER" id="PTHR12215:SF10">
    <property type="entry name" value="L-AMINOADIPATE-SEMIALDEHYDE DEHYDROGENASE-PHOSPHOPANTETHEINYL TRANSFERASE"/>
    <property type="match status" value="1"/>
</dbReference>
<dbReference type="Proteomes" id="UP001595912">
    <property type="component" value="Unassembled WGS sequence"/>
</dbReference>
<reference evidence="6" key="1">
    <citation type="journal article" date="2019" name="Int. J. Syst. Evol. Microbiol.">
        <title>The Global Catalogue of Microorganisms (GCM) 10K type strain sequencing project: providing services to taxonomists for standard genome sequencing and annotation.</title>
        <authorList>
            <consortium name="The Broad Institute Genomics Platform"/>
            <consortium name="The Broad Institute Genome Sequencing Center for Infectious Disease"/>
            <person name="Wu L."/>
            <person name="Ma J."/>
        </authorList>
    </citation>
    <scope>NUCLEOTIDE SEQUENCE [LARGE SCALE GENOMIC DNA]</scope>
    <source>
        <strain evidence="6">CGMCC 4.7152</strain>
    </source>
</reference>
<dbReference type="Pfam" id="PF22624">
    <property type="entry name" value="AASDHPPT_N"/>
    <property type="match status" value="1"/>
</dbReference>
<evidence type="ECO:0000259" key="4">
    <source>
        <dbReference type="Pfam" id="PF22624"/>
    </source>
</evidence>
<dbReference type="PANTHER" id="PTHR12215">
    <property type="entry name" value="PHOSPHOPANTETHEINE TRANSFERASE"/>
    <property type="match status" value="1"/>
</dbReference>
<proteinExistence type="inferred from homology"/>
<accession>A0ABV9WAT1</accession>
<dbReference type="InterPro" id="IPR055066">
    <property type="entry name" value="AASDHPPT_N"/>
</dbReference>
<feature type="domain" description="4'-phosphopantetheinyl transferase" evidence="3">
    <location>
        <begin position="108"/>
        <end position="194"/>
    </location>
</feature>
<evidence type="ECO:0000256" key="2">
    <source>
        <dbReference type="ARBA" id="ARBA00022679"/>
    </source>
</evidence>
<protein>
    <submittedName>
        <fullName evidence="5">4'-phosphopantetheinyl transferase family protein</fullName>
    </submittedName>
</protein>
<dbReference type="InterPro" id="IPR050559">
    <property type="entry name" value="P-Pant_transferase_sf"/>
</dbReference>
<evidence type="ECO:0000313" key="5">
    <source>
        <dbReference type="EMBL" id="MFC5005159.1"/>
    </source>
</evidence>
<dbReference type="SUPFAM" id="SSF56214">
    <property type="entry name" value="4'-phosphopantetheinyl transferase"/>
    <property type="match status" value="2"/>
</dbReference>
<comment type="similarity">
    <text evidence="1">Belongs to the P-Pant transferase superfamily. Gsp/Sfp/HetI/AcpT family.</text>
</comment>
<dbReference type="Pfam" id="PF01648">
    <property type="entry name" value="ACPS"/>
    <property type="match status" value="1"/>
</dbReference>
<dbReference type="EMBL" id="JBHSIU010000068">
    <property type="protein sequence ID" value="MFC5005159.1"/>
    <property type="molecule type" value="Genomic_DNA"/>
</dbReference>
<keyword evidence="6" id="KW-1185">Reference proteome</keyword>
<dbReference type="InterPro" id="IPR008278">
    <property type="entry name" value="4-PPantetheinyl_Trfase_dom"/>
</dbReference>